<keyword evidence="2" id="KW-1185">Reference proteome</keyword>
<evidence type="ECO:0000313" key="1">
    <source>
        <dbReference type="EMBL" id="KAJ2975741.1"/>
    </source>
</evidence>
<reference evidence="1" key="1">
    <citation type="submission" date="2022-08" db="EMBL/GenBank/DDBJ databases">
        <title>Genome Sequence of Lecanicillium fungicola.</title>
        <authorList>
            <person name="Buettner E."/>
        </authorList>
    </citation>
    <scope>NUCLEOTIDE SEQUENCE</scope>
    <source>
        <strain evidence="1">Babe33</strain>
    </source>
</reference>
<proteinExistence type="predicted"/>
<comment type="caution">
    <text evidence="1">The sequence shown here is derived from an EMBL/GenBank/DDBJ whole genome shotgun (WGS) entry which is preliminary data.</text>
</comment>
<evidence type="ECO:0000313" key="2">
    <source>
        <dbReference type="Proteomes" id="UP001143910"/>
    </source>
</evidence>
<sequence>MAITPTQFAKKTAQSANWTEAKRRVLSSYREWLRGAPEVQTMYNMPMPISVIRNRMRQEFERNRFVSKLSAVDVLLFKSHAEYQETMNFWKQSTHVHAYFKEENWRGDERLPNSFMSGFLQGRN</sequence>
<dbReference type="EMBL" id="JANJQO010000669">
    <property type="protein sequence ID" value="KAJ2975741.1"/>
    <property type="molecule type" value="Genomic_DNA"/>
</dbReference>
<protein>
    <submittedName>
        <fullName evidence="1">Uncharacterized protein</fullName>
    </submittedName>
</protein>
<accession>A0ACC1NAU9</accession>
<gene>
    <name evidence="1" type="ORF">NQ176_g5356</name>
</gene>
<dbReference type="Proteomes" id="UP001143910">
    <property type="component" value="Unassembled WGS sequence"/>
</dbReference>
<name>A0ACC1NAU9_9HYPO</name>
<organism evidence="1 2">
    <name type="scientific">Zarea fungicola</name>
    <dbReference type="NCBI Taxonomy" id="93591"/>
    <lineage>
        <taxon>Eukaryota</taxon>
        <taxon>Fungi</taxon>
        <taxon>Dikarya</taxon>
        <taxon>Ascomycota</taxon>
        <taxon>Pezizomycotina</taxon>
        <taxon>Sordariomycetes</taxon>
        <taxon>Hypocreomycetidae</taxon>
        <taxon>Hypocreales</taxon>
        <taxon>Cordycipitaceae</taxon>
        <taxon>Zarea</taxon>
    </lineage>
</organism>